<keyword evidence="11" id="KW-0832">Ubl conjugation</keyword>
<dbReference type="Pfam" id="PF18292">
    <property type="entry name" value="ZIP4_domain"/>
    <property type="match status" value="1"/>
</dbReference>
<feature type="domain" description="Zinc transporter ZIP4/12 EF-hand" evidence="25">
    <location>
        <begin position="202"/>
        <end position="315"/>
    </location>
</feature>
<keyword evidence="14" id="KW-0406">Ion transport</keyword>
<keyword evidence="15 22" id="KW-0472">Membrane</keyword>
<evidence type="ECO:0000313" key="26">
    <source>
        <dbReference type="Ensembl" id="ENSCCNP00000011555.1"/>
    </source>
</evidence>
<comment type="catalytic activity">
    <reaction evidence="16">
        <text>Zn(2+)(in) = Zn(2+)(out)</text>
        <dbReference type="Rhea" id="RHEA:29351"/>
        <dbReference type="ChEBI" id="CHEBI:29105"/>
    </reaction>
</comment>
<dbReference type="GO" id="GO:0140410">
    <property type="term" value="F:monoatomic cation:bicarbonate symporter activity"/>
    <property type="evidence" value="ECO:0007669"/>
    <property type="project" value="TreeGrafter"/>
</dbReference>
<feature type="signal peptide" evidence="23">
    <location>
        <begin position="1"/>
        <end position="22"/>
    </location>
</feature>
<reference evidence="26" key="1">
    <citation type="submission" date="2023-09" db="UniProtKB">
        <authorList>
            <consortium name="Ensembl"/>
        </authorList>
    </citation>
    <scope>IDENTIFICATION</scope>
</reference>
<dbReference type="Pfam" id="PF21116">
    <property type="entry name" value="EF-hand_Zip"/>
    <property type="match status" value="1"/>
</dbReference>
<accession>A0A8C0WLX8</accession>
<evidence type="ECO:0000256" key="5">
    <source>
        <dbReference type="ARBA" id="ARBA00022475"/>
    </source>
</evidence>
<keyword evidence="4" id="KW-0813">Transport</keyword>
<evidence type="ECO:0000256" key="23">
    <source>
        <dbReference type="SAM" id="SignalP"/>
    </source>
</evidence>
<dbReference type="Pfam" id="PF02535">
    <property type="entry name" value="Zip"/>
    <property type="match status" value="1"/>
</dbReference>
<evidence type="ECO:0000259" key="24">
    <source>
        <dbReference type="Pfam" id="PF18292"/>
    </source>
</evidence>
<evidence type="ECO:0000256" key="4">
    <source>
        <dbReference type="ARBA" id="ARBA00022448"/>
    </source>
</evidence>
<comment type="subcellular location">
    <subcellularLocation>
        <location evidence="2">Apical cell membrane</location>
        <topology evidence="2">Multi-pass membrane protein</topology>
    </subcellularLocation>
    <subcellularLocation>
        <location evidence="1">Recycling endosome membrane</location>
        <topology evidence="1">Multi-pass membrane protein</topology>
    </subcellularLocation>
</comment>
<feature type="compositionally biased region" description="Basic and acidic residues" evidence="21">
    <location>
        <begin position="236"/>
        <end position="257"/>
    </location>
</feature>
<evidence type="ECO:0000256" key="20">
    <source>
        <dbReference type="ARBA" id="ARBA00055808"/>
    </source>
</evidence>
<evidence type="ECO:0000256" key="3">
    <source>
        <dbReference type="ARBA" id="ARBA00006939"/>
    </source>
</evidence>
<feature type="transmembrane region" description="Helical" evidence="22">
    <location>
        <begin position="516"/>
        <end position="538"/>
    </location>
</feature>
<feature type="domain" description="Zinc transporter ZIP4 N-terminal" evidence="24">
    <location>
        <begin position="46"/>
        <end position="196"/>
    </location>
</feature>
<gene>
    <name evidence="26" type="primary">Slc39a4</name>
</gene>
<keyword evidence="13 22" id="KW-1133">Transmembrane helix</keyword>
<keyword evidence="9" id="KW-0967">Endosome</keyword>
<dbReference type="GO" id="GO:0055038">
    <property type="term" value="C:recycling endosome membrane"/>
    <property type="evidence" value="ECO:0007669"/>
    <property type="project" value="UniProtKB-SubCell"/>
</dbReference>
<evidence type="ECO:0000256" key="18">
    <source>
        <dbReference type="ARBA" id="ARBA00041703"/>
    </source>
</evidence>
<keyword evidence="5" id="KW-1003">Cell membrane</keyword>
<dbReference type="GO" id="GO:0016324">
    <property type="term" value="C:apical plasma membrane"/>
    <property type="evidence" value="ECO:0007669"/>
    <property type="project" value="UniProtKB-SubCell"/>
</dbReference>
<evidence type="ECO:0000256" key="14">
    <source>
        <dbReference type="ARBA" id="ARBA00023065"/>
    </source>
</evidence>
<name>A0A8C0WLX8_CASCN</name>
<comment type="similarity">
    <text evidence="3">Belongs to the ZIP transporter (TC 2.A.5) family.</text>
</comment>
<evidence type="ECO:0000256" key="22">
    <source>
        <dbReference type="SAM" id="Phobius"/>
    </source>
</evidence>
<feature type="transmembrane region" description="Helical" evidence="22">
    <location>
        <begin position="544"/>
        <end position="563"/>
    </location>
</feature>
<evidence type="ECO:0000256" key="19">
    <source>
        <dbReference type="ARBA" id="ARBA00042777"/>
    </source>
</evidence>
<organism evidence="26">
    <name type="scientific">Castor canadensis</name>
    <name type="common">American beaver</name>
    <dbReference type="NCBI Taxonomy" id="51338"/>
    <lineage>
        <taxon>Eukaryota</taxon>
        <taxon>Metazoa</taxon>
        <taxon>Chordata</taxon>
        <taxon>Craniata</taxon>
        <taxon>Vertebrata</taxon>
        <taxon>Euteleostomi</taxon>
        <taxon>Mammalia</taxon>
        <taxon>Eutheria</taxon>
        <taxon>Euarchontoglires</taxon>
        <taxon>Glires</taxon>
        <taxon>Rodentia</taxon>
        <taxon>Castorimorpha</taxon>
        <taxon>Castoridae</taxon>
        <taxon>Castor</taxon>
    </lineage>
</organism>
<evidence type="ECO:0000256" key="8">
    <source>
        <dbReference type="ARBA" id="ARBA00022729"/>
    </source>
</evidence>
<evidence type="ECO:0000256" key="16">
    <source>
        <dbReference type="ARBA" id="ARBA00034634"/>
    </source>
</evidence>
<dbReference type="PANTHER" id="PTHR12191">
    <property type="entry name" value="SOLUTE CARRIER FAMILY 39"/>
    <property type="match status" value="1"/>
</dbReference>
<sequence length="604" mass="64204">AFLRWLTPGFLLAVLVVTATVAQPARLLSLLTSGQGALDREALGGLLNTLADRVHCTYGPCGKCLTVEDVLALGRPDKSGLALGVVLESRYIAHLSAAAALYLSNPEGTCADIQAGHLASRTDHFLALLEGREAMTLGLSQLLQKIEAQAASQPTVEETCVDVPQLLEEAEQAGAPDSPGPVLAALLDHIRSGSCFNALPSPQYFVDFVFKNHSSETSNITLAELEALMQRLGIGGEDHSDHSDHSDPGDLGREANHQDPVPLATSNSNSSVWDMVCLSARDVMAVYGLSEQDGVSPQAWAQLSPALLQQQLSGACNPRHSSPTQDQLSQAERYLYGTLATLLICLCAVFGLLLLTCTSCSTATHYIMQAFLSMAVGALTGDALLHLTPKDPAKDGPCSHSGHSHGVSLQLAPSELRQPKQPQEGSRADLVAEESPELLNPKSRTLSPELRLLPYLITLGDAVHNFADGLAVGAAFASSWKTGLATSLAVFCHELPHELGDFAALLHAGLTVRRALLLNLASALTAFAGLYVALAVGVGEESEAWILAVATGLFLYVALCDMLPAMLNVRDRRPWLLFLLHNVGLLGGWTVLLLLSLYEDSITF</sequence>
<evidence type="ECO:0000256" key="12">
    <source>
        <dbReference type="ARBA" id="ARBA00022906"/>
    </source>
</evidence>
<proteinExistence type="inferred from homology"/>
<keyword evidence="7" id="KW-0479">Metal-binding</keyword>
<keyword evidence="10" id="KW-0862">Zinc</keyword>
<feature type="transmembrane region" description="Helical" evidence="22">
    <location>
        <begin position="575"/>
        <end position="598"/>
    </location>
</feature>
<comment type="function">
    <text evidence="20">Selective transporter that mediates the uptake of Zn(2+). Plays an essential role for dietary zinc uptake from small intestine. The Zn(2+) uniporter activity is regulated by zinc availability. Also exhibits polyspecific binding and transport of Cu(2+), Cd(2+) and possibly Ni(2+) but at higher concentrations.</text>
</comment>
<feature type="region of interest" description="Disordered" evidence="21">
    <location>
        <begin position="414"/>
        <end position="442"/>
    </location>
</feature>
<evidence type="ECO:0000256" key="2">
    <source>
        <dbReference type="ARBA" id="ARBA00004424"/>
    </source>
</evidence>
<dbReference type="InterPro" id="IPR050799">
    <property type="entry name" value="ZIP_Transporter"/>
</dbReference>
<feature type="transmembrane region" description="Helical" evidence="22">
    <location>
        <begin position="334"/>
        <end position="355"/>
    </location>
</feature>
<dbReference type="PANTHER" id="PTHR12191:SF21">
    <property type="entry name" value="ZINC TRANSPORTER ZIP4"/>
    <property type="match status" value="1"/>
</dbReference>
<keyword evidence="6 22" id="KW-0812">Transmembrane</keyword>
<keyword evidence="8 23" id="KW-0732">Signal</keyword>
<protein>
    <recommendedName>
        <fullName evidence="17">Zinc transporter ZIP4</fullName>
    </recommendedName>
    <alternativeName>
        <fullName evidence="19">Solute carrier family 39 member 4</fullName>
    </alternativeName>
    <alternativeName>
        <fullName evidence="18">Zrt- and Irt-like protein 4</fullName>
    </alternativeName>
</protein>
<dbReference type="Ensembl" id="ENSCCNT00000015124.1">
    <property type="protein sequence ID" value="ENSCCNP00000011555.1"/>
    <property type="gene ID" value="ENSCCNG00000011947.1"/>
</dbReference>
<dbReference type="GO" id="GO:0030003">
    <property type="term" value="P:intracellular monoatomic cation homeostasis"/>
    <property type="evidence" value="ECO:0007669"/>
    <property type="project" value="TreeGrafter"/>
</dbReference>
<dbReference type="AlphaFoldDB" id="A0A8C0WLX8"/>
<evidence type="ECO:0000256" key="13">
    <source>
        <dbReference type="ARBA" id="ARBA00022989"/>
    </source>
</evidence>
<evidence type="ECO:0000256" key="7">
    <source>
        <dbReference type="ARBA" id="ARBA00022723"/>
    </source>
</evidence>
<feature type="region of interest" description="Disordered" evidence="21">
    <location>
        <begin position="235"/>
        <end position="267"/>
    </location>
</feature>
<evidence type="ECO:0000256" key="21">
    <source>
        <dbReference type="SAM" id="MobiDB-lite"/>
    </source>
</evidence>
<keyword evidence="12" id="KW-0864">Zinc transport</keyword>
<dbReference type="InterPro" id="IPR003689">
    <property type="entry name" value="ZIP"/>
</dbReference>
<evidence type="ECO:0000256" key="10">
    <source>
        <dbReference type="ARBA" id="ARBA00022833"/>
    </source>
</evidence>
<evidence type="ECO:0000259" key="25">
    <source>
        <dbReference type="Pfam" id="PF21116"/>
    </source>
</evidence>
<dbReference type="GO" id="GO:0071578">
    <property type="term" value="P:zinc ion import across plasma membrane"/>
    <property type="evidence" value="ECO:0007669"/>
    <property type="project" value="TreeGrafter"/>
</dbReference>
<evidence type="ECO:0000256" key="1">
    <source>
        <dbReference type="ARBA" id="ARBA00004195"/>
    </source>
</evidence>
<feature type="chain" id="PRO_5034356174" description="Zinc transporter ZIP4" evidence="23">
    <location>
        <begin position="23"/>
        <end position="604"/>
    </location>
</feature>
<dbReference type="InterPro" id="IPR049406">
    <property type="entry name" value="ZIP4_12_EF-hand"/>
</dbReference>
<evidence type="ECO:0000256" key="17">
    <source>
        <dbReference type="ARBA" id="ARBA00039394"/>
    </source>
</evidence>
<evidence type="ECO:0000256" key="11">
    <source>
        <dbReference type="ARBA" id="ARBA00022843"/>
    </source>
</evidence>
<evidence type="ECO:0000256" key="15">
    <source>
        <dbReference type="ARBA" id="ARBA00023136"/>
    </source>
</evidence>
<dbReference type="GO" id="GO:0046872">
    <property type="term" value="F:metal ion binding"/>
    <property type="evidence" value="ECO:0007669"/>
    <property type="project" value="UniProtKB-KW"/>
</dbReference>
<evidence type="ECO:0000256" key="6">
    <source>
        <dbReference type="ARBA" id="ARBA00022692"/>
    </source>
</evidence>
<dbReference type="InterPro" id="IPR041137">
    <property type="entry name" value="ZIP4_N"/>
</dbReference>
<evidence type="ECO:0000256" key="9">
    <source>
        <dbReference type="ARBA" id="ARBA00022753"/>
    </source>
</evidence>
<dbReference type="GO" id="GO:0005385">
    <property type="term" value="F:zinc ion transmembrane transporter activity"/>
    <property type="evidence" value="ECO:0007669"/>
    <property type="project" value="TreeGrafter"/>
</dbReference>